<keyword evidence="4" id="KW-0804">Transcription</keyword>
<dbReference type="Pfam" id="PF02909">
    <property type="entry name" value="TetR_C_1"/>
    <property type="match status" value="1"/>
</dbReference>
<accession>A0ABQ3YI90</accession>
<keyword evidence="2" id="KW-0805">Transcription regulation</keyword>
<evidence type="ECO:0000256" key="2">
    <source>
        <dbReference type="ARBA" id="ARBA00023015"/>
    </source>
</evidence>
<comment type="caution">
    <text evidence="7">The sequence shown here is derived from an EMBL/GenBank/DDBJ whole genome shotgun (WGS) entry which is preliminary data.</text>
</comment>
<evidence type="ECO:0000313" key="8">
    <source>
        <dbReference type="Proteomes" id="UP000609879"/>
    </source>
</evidence>
<dbReference type="Gene3D" id="1.10.357.10">
    <property type="entry name" value="Tetracycline Repressor, domain 2"/>
    <property type="match status" value="1"/>
</dbReference>
<dbReference type="EMBL" id="BOMI01000176">
    <property type="protein sequence ID" value="GID79702.1"/>
    <property type="molecule type" value="Genomic_DNA"/>
</dbReference>
<dbReference type="SUPFAM" id="SSF46689">
    <property type="entry name" value="Homeodomain-like"/>
    <property type="match status" value="1"/>
</dbReference>
<reference evidence="7 8" key="1">
    <citation type="submission" date="2021-01" db="EMBL/GenBank/DDBJ databases">
        <title>Whole genome shotgun sequence of Actinoplanes deccanensis NBRC 13994.</title>
        <authorList>
            <person name="Komaki H."/>
            <person name="Tamura T."/>
        </authorList>
    </citation>
    <scope>NUCLEOTIDE SEQUENCE [LARGE SCALE GENOMIC DNA]</scope>
    <source>
        <strain evidence="7 8">NBRC 13994</strain>
    </source>
</reference>
<feature type="domain" description="HTH tetR-type" evidence="6">
    <location>
        <begin position="9"/>
        <end position="69"/>
    </location>
</feature>
<dbReference type="PROSITE" id="PS50977">
    <property type="entry name" value="HTH_TETR_2"/>
    <property type="match status" value="1"/>
</dbReference>
<keyword evidence="1" id="KW-0678">Repressor</keyword>
<evidence type="ECO:0000313" key="7">
    <source>
        <dbReference type="EMBL" id="GID79702.1"/>
    </source>
</evidence>
<dbReference type="Pfam" id="PF00440">
    <property type="entry name" value="TetR_N"/>
    <property type="match status" value="1"/>
</dbReference>
<dbReference type="RefSeq" id="WP_239169434.1">
    <property type="nucleotide sequence ID" value="NZ_BAAABO010000031.1"/>
</dbReference>
<dbReference type="InterPro" id="IPR050109">
    <property type="entry name" value="HTH-type_TetR-like_transc_reg"/>
</dbReference>
<proteinExistence type="predicted"/>
<evidence type="ECO:0000259" key="6">
    <source>
        <dbReference type="PROSITE" id="PS50977"/>
    </source>
</evidence>
<feature type="DNA-binding region" description="H-T-H motif" evidence="5">
    <location>
        <begin position="32"/>
        <end position="51"/>
    </location>
</feature>
<dbReference type="Gene3D" id="1.10.10.60">
    <property type="entry name" value="Homeodomain-like"/>
    <property type="match status" value="1"/>
</dbReference>
<dbReference type="InterPro" id="IPR004111">
    <property type="entry name" value="Repressor_TetR_C"/>
</dbReference>
<keyword evidence="3 5" id="KW-0238">DNA-binding</keyword>
<organism evidence="7 8">
    <name type="scientific">Paractinoplanes deccanensis</name>
    <dbReference type="NCBI Taxonomy" id="113561"/>
    <lineage>
        <taxon>Bacteria</taxon>
        <taxon>Bacillati</taxon>
        <taxon>Actinomycetota</taxon>
        <taxon>Actinomycetes</taxon>
        <taxon>Micromonosporales</taxon>
        <taxon>Micromonosporaceae</taxon>
        <taxon>Paractinoplanes</taxon>
    </lineage>
</organism>
<evidence type="ECO:0000256" key="3">
    <source>
        <dbReference type="ARBA" id="ARBA00023125"/>
    </source>
</evidence>
<dbReference type="PANTHER" id="PTHR30055:SF151">
    <property type="entry name" value="TRANSCRIPTIONAL REGULATORY PROTEIN"/>
    <property type="match status" value="1"/>
</dbReference>
<dbReference type="InterPro" id="IPR036271">
    <property type="entry name" value="Tet_transcr_reg_TetR-rel_C_sf"/>
</dbReference>
<gene>
    <name evidence="7" type="ORF">Ade02nite_83430</name>
</gene>
<evidence type="ECO:0000256" key="1">
    <source>
        <dbReference type="ARBA" id="ARBA00022491"/>
    </source>
</evidence>
<dbReference type="Proteomes" id="UP000609879">
    <property type="component" value="Unassembled WGS sequence"/>
</dbReference>
<name>A0ABQ3YI90_9ACTN</name>
<dbReference type="SUPFAM" id="SSF48498">
    <property type="entry name" value="Tetracyclin repressor-like, C-terminal domain"/>
    <property type="match status" value="1"/>
</dbReference>
<dbReference type="InterPro" id="IPR009057">
    <property type="entry name" value="Homeodomain-like_sf"/>
</dbReference>
<evidence type="ECO:0000256" key="5">
    <source>
        <dbReference type="PROSITE-ProRule" id="PRU00335"/>
    </source>
</evidence>
<dbReference type="InterPro" id="IPR001647">
    <property type="entry name" value="HTH_TetR"/>
</dbReference>
<keyword evidence="8" id="KW-1185">Reference proteome</keyword>
<dbReference type="PANTHER" id="PTHR30055">
    <property type="entry name" value="HTH-TYPE TRANSCRIPTIONAL REGULATOR RUTR"/>
    <property type="match status" value="1"/>
</dbReference>
<protein>
    <submittedName>
        <fullName evidence="7">TetR family transcriptional regulator</fullName>
    </submittedName>
</protein>
<dbReference type="PRINTS" id="PR00400">
    <property type="entry name" value="TETREPRESSOR"/>
</dbReference>
<evidence type="ECO:0000256" key="4">
    <source>
        <dbReference type="ARBA" id="ARBA00023163"/>
    </source>
</evidence>
<sequence>MTKRQEGERLSTQAVVRAAVEVLDEGGLEALSTRAVADRLGVRMNTVLWHVKTKARMVELMADAITGEVSLDRLPDEPADRVREIGRRLRGALLAHRDGAALVTGTYPAEPHTLRLAETLVGACSAAGLPDRDAAWTAWTLIYFVLGLTQEQQAAPSPDEHRLTAAVDAVTYPALHRVLPHLDAEAFTERFEFGLDTVLSRLPRGEGRRGKGERAPR</sequence>
<dbReference type="InterPro" id="IPR003012">
    <property type="entry name" value="Tet_transcr_reg_TetR"/>
</dbReference>